<evidence type="ECO:0000256" key="2">
    <source>
        <dbReference type="ARBA" id="ARBA00023125"/>
    </source>
</evidence>
<feature type="domain" description="HTH gntR-type" evidence="4">
    <location>
        <begin position="13"/>
        <end position="80"/>
    </location>
</feature>
<dbReference type="Pfam" id="PF00392">
    <property type="entry name" value="GntR"/>
    <property type="match status" value="1"/>
</dbReference>
<dbReference type="Gene3D" id="1.10.10.10">
    <property type="entry name" value="Winged helix-like DNA-binding domain superfamily/Winged helix DNA-binding domain"/>
    <property type="match status" value="1"/>
</dbReference>
<dbReference type="Gene3D" id="1.20.120.530">
    <property type="entry name" value="GntR ligand-binding domain-like"/>
    <property type="match status" value="1"/>
</dbReference>
<proteinExistence type="predicted"/>
<reference evidence="6" key="1">
    <citation type="journal article" date="2016" name="Genome Announc.">
        <title>Draft Genome Sequences of Five Rapidly Growing Mycobacterium Species, M. thermoresistibile, M. fortuitum subsp. acetamidolyticum, M. canariasense, M. brisbanense, and M. novocastrense.</title>
        <authorList>
            <person name="Katahira K."/>
            <person name="Ogura Y."/>
            <person name="Gotoh Y."/>
            <person name="Hayashi T."/>
        </authorList>
    </citation>
    <scope>NUCLEOTIDE SEQUENCE [LARGE SCALE GENOMIC DNA]</scope>
    <source>
        <strain evidence="6">JCM15654</strain>
    </source>
</reference>
<dbReference type="InterPro" id="IPR036388">
    <property type="entry name" value="WH-like_DNA-bd_sf"/>
</dbReference>
<dbReference type="PRINTS" id="PR00035">
    <property type="entry name" value="HTHGNTR"/>
</dbReference>
<evidence type="ECO:0000259" key="4">
    <source>
        <dbReference type="PROSITE" id="PS50949"/>
    </source>
</evidence>
<name>A0A117I570_9MYCO</name>
<keyword evidence="1" id="KW-0805">Transcription regulation</keyword>
<dbReference type="OrthoDB" id="8680240at2"/>
<dbReference type="GO" id="GO:0003700">
    <property type="term" value="F:DNA-binding transcription factor activity"/>
    <property type="evidence" value="ECO:0007669"/>
    <property type="project" value="InterPro"/>
</dbReference>
<dbReference type="AlphaFoldDB" id="A0A117I570"/>
<dbReference type="PROSITE" id="PS50949">
    <property type="entry name" value="HTH_GNTR"/>
    <property type="match status" value="1"/>
</dbReference>
<dbReference type="RefSeq" id="WP_062828774.1">
    <property type="nucleotide sequence ID" value="NZ_BCSX01000021.1"/>
</dbReference>
<evidence type="ECO:0000256" key="3">
    <source>
        <dbReference type="ARBA" id="ARBA00023163"/>
    </source>
</evidence>
<comment type="caution">
    <text evidence="5">The sequence shown here is derived from an EMBL/GenBank/DDBJ whole genome shotgun (WGS) entry which is preliminary data.</text>
</comment>
<dbReference type="GO" id="GO:0003677">
    <property type="term" value="F:DNA binding"/>
    <property type="evidence" value="ECO:0007669"/>
    <property type="project" value="UniProtKB-KW"/>
</dbReference>
<keyword evidence="3" id="KW-0804">Transcription</keyword>
<dbReference type="InterPro" id="IPR011711">
    <property type="entry name" value="GntR_C"/>
</dbReference>
<dbReference type="SUPFAM" id="SSF48008">
    <property type="entry name" value="GntR ligand-binding domain-like"/>
    <property type="match status" value="1"/>
</dbReference>
<dbReference type="STRING" id="146020.RMCB_2163"/>
<keyword evidence="2" id="KW-0238">DNA-binding</keyword>
<gene>
    <name evidence="5" type="ORF">RMCB_2163</name>
</gene>
<dbReference type="PANTHER" id="PTHR43537:SF5">
    <property type="entry name" value="UXU OPERON TRANSCRIPTIONAL REGULATOR"/>
    <property type="match status" value="1"/>
</dbReference>
<dbReference type="PANTHER" id="PTHR43537">
    <property type="entry name" value="TRANSCRIPTIONAL REGULATOR, GNTR FAMILY"/>
    <property type="match status" value="1"/>
</dbReference>
<sequence length="217" mass="24422">MRLPDSEPIARAEPLREAVYDRIIELLCSGEYPPGSVLTEASLSRMLAVSRTPVREALLRLQAEGVLQSSLARGFTVRPLDRRDVVELYPILAALEGLAARSITNPSKAMLKELRSTAAAIVRCSDGIERWRLDTKFHRTLVAAGGNEHLVEMIGQLRINLSRYELTFMREMPSRDNADDQHGQIIAALEDRSPDQAARILDQHWRNGQEQLLDWLS</sequence>
<dbReference type="CDD" id="cd07377">
    <property type="entry name" value="WHTH_GntR"/>
    <property type="match status" value="1"/>
</dbReference>
<dbReference type="SMART" id="SM00895">
    <property type="entry name" value="FCD"/>
    <property type="match status" value="1"/>
</dbReference>
<dbReference type="Proteomes" id="UP000069620">
    <property type="component" value="Unassembled WGS sequence"/>
</dbReference>
<dbReference type="Pfam" id="PF07729">
    <property type="entry name" value="FCD"/>
    <property type="match status" value="1"/>
</dbReference>
<reference evidence="6" key="2">
    <citation type="submission" date="2016-02" db="EMBL/GenBank/DDBJ databases">
        <title>Draft genome sequence of five rapidly growing Mycobacterium species.</title>
        <authorList>
            <person name="Katahira K."/>
            <person name="Gotou Y."/>
            <person name="Iida K."/>
            <person name="Ogura Y."/>
            <person name="Hayashi T."/>
        </authorList>
    </citation>
    <scope>NUCLEOTIDE SEQUENCE [LARGE SCALE GENOMIC DNA]</scope>
    <source>
        <strain evidence="6">JCM15654</strain>
    </source>
</reference>
<keyword evidence="6" id="KW-1185">Reference proteome</keyword>
<dbReference type="SMART" id="SM00345">
    <property type="entry name" value="HTH_GNTR"/>
    <property type="match status" value="1"/>
</dbReference>
<dbReference type="InterPro" id="IPR008920">
    <property type="entry name" value="TF_FadR/GntR_C"/>
</dbReference>
<accession>A0A117I570</accession>
<dbReference type="InterPro" id="IPR000524">
    <property type="entry name" value="Tscrpt_reg_HTH_GntR"/>
</dbReference>
<dbReference type="SUPFAM" id="SSF46785">
    <property type="entry name" value="Winged helix' DNA-binding domain"/>
    <property type="match status" value="1"/>
</dbReference>
<evidence type="ECO:0000256" key="1">
    <source>
        <dbReference type="ARBA" id="ARBA00023015"/>
    </source>
</evidence>
<evidence type="ECO:0000313" key="5">
    <source>
        <dbReference type="EMBL" id="GAS88067.1"/>
    </source>
</evidence>
<organism evidence="5 6">
    <name type="scientific">Mycolicibacterium brisbanense</name>
    <dbReference type="NCBI Taxonomy" id="146020"/>
    <lineage>
        <taxon>Bacteria</taxon>
        <taxon>Bacillati</taxon>
        <taxon>Actinomycetota</taxon>
        <taxon>Actinomycetes</taxon>
        <taxon>Mycobacteriales</taxon>
        <taxon>Mycobacteriaceae</taxon>
        <taxon>Mycolicibacterium</taxon>
    </lineage>
</organism>
<protein>
    <recommendedName>
        <fullName evidence="4">HTH gntR-type domain-containing protein</fullName>
    </recommendedName>
</protein>
<dbReference type="EMBL" id="BCSX01000021">
    <property type="protein sequence ID" value="GAS88067.1"/>
    <property type="molecule type" value="Genomic_DNA"/>
</dbReference>
<dbReference type="InterPro" id="IPR036390">
    <property type="entry name" value="WH_DNA-bd_sf"/>
</dbReference>
<evidence type="ECO:0000313" key="6">
    <source>
        <dbReference type="Proteomes" id="UP000069620"/>
    </source>
</evidence>